<organism evidence="2 3">
    <name type="scientific">Dactylosporangium salmoneum</name>
    <dbReference type="NCBI Taxonomy" id="53361"/>
    <lineage>
        <taxon>Bacteria</taxon>
        <taxon>Bacillati</taxon>
        <taxon>Actinomycetota</taxon>
        <taxon>Actinomycetes</taxon>
        <taxon>Micromonosporales</taxon>
        <taxon>Micromonosporaceae</taxon>
        <taxon>Dactylosporangium</taxon>
    </lineage>
</organism>
<evidence type="ECO:0008006" key="4">
    <source>
        <dbReference type="Google" id="ProtNLM"/>
    </source>
</evidence>
<gene>
    <name evidence="2" type="ORF">GCM10010170_033900</name>
</gene>
<reference evidence="2 3" key="1">
    <citation type="journal article" date="2019" name="Int. J. Syst. Evol. Microbiol.">
        <title>The Global Catalogue of Microorganisms (GCM) 10K type strain sequencing project: providing services to taxonomists for standard genome sequencing and annotation.</title>
        <authorList>
            <consortium name="The Broad Institute Genomics Platform"/>
            <consortium name="The Broad Institute Genome Sequencing Center for Infectious Disease"/>
            <person name="Wu L."/>
            <person name="Ma J."/>
        </authorList>
    </citation>
    <scope>NUCLEOTIDE SEQUENCE [LARGE SCALE GENOMIC DNA]</scope>
    <source>
        <strain evidence="2 3">JCM 3272</strain>
    </source>
</reference>
<feature type="region of interest" description="Disordered" evidence="1">
    <location>
        <begin position="511"/>
        <end position="631"/>
    </location>
</feature>
<dbReference type="EMBL" id="BAAARV010000025">
    <property type="protein sequence ID" value="GAA2346845.1"/>
    <property type="molecule type" value="Genomic_DNA"/>
</dbReference>
<protein>
    <recommendedName>
        <fullName evidence="4">Portal protein</fullName>
    </recommendedName>
</protein>
<keyword evidence="3" id="KW-1185">Reference proteome</keyword>
<accession>A0ABN3G9A4</accession>
<sequence>MPYVGRSRRKVTVSESGPSRSDLQVALNNLELAERRALDSAPLRESVTELEQRLFDPGWRRFVALTEQEFTDAGLRQMRAVCRLSTIANPLLKRGVGLRSAYVHGKGMQRTARANGKGHDGEQDVQAVITDFLSDEGNLRAFFGAAARDRLEHTLSTDGEFFAALITRPTTGAVQTRVVLADEIGEIICNPEDRSEPWYYRRCWVEESYDAQGAKRTVQREMLYPAVNYRPARKLPRLGAVEIAWDKPMLHVSVNRPEHWQHGIPDVYSAINWARAYKVFLEQWASLVAALSKFAWRTTADGAKQARQIRAAMTAAAPRFPGDNDPSTVGGTAITGVGHALEAIPKSGATIDSESGRPLAMMVAAALDMPVTMLLADPGQTGARAVAETLDRPTWLTTGQRREVWTACDQRILRYVIAEAVRAPKGPLKGKIVRDKFSDAEQVELAGDTDATIDIIWPDLDDTSVKEAVDAIVSANGTGTIPPEEVLRLLLAALGVRNADTIIEEMVGEDGTFKWPSQPGQQGGPGQPGAPGQPGQAPAAGQPGQVDAFGDLDWGLFGGTGGGANPDAGQQPPATPGAPPTPGVQPPAAAGNGAAPPPTPAPADTAASAQQPGPSDPFDVTKFKPAAGGAR</sequence>
<feature type="compositionally biased region" description="Low complexity" evidence="1">
    <location>
        <begin position="533"/>
        <end position="555"/>
    </location>
</feature>
<evidence type="ECO:0000313" key="2">
    <source>
        <dbReference type="EMBL" id="GAA2346845.1"/>
    </source>
</evidence>
<name>A0ABN3G9A4_9ACTN</name>
<feature type="compositionally biased region" description="Low complexity" evidence="1">
    <location>
        <begin position="602"/>
        <end position="612"/>
    </location>
</feature>
<evidence type="ECO:0000313" key="3">
    <source>
        <dbReference type="Proteomes" id="UP001501444"/>
    </source>
</evidence>
<feature type="compositionally biased region" description="Pro residues" evidence="1">
    <location>
        <begin position="573"/>
        <end position="585"/>
    </location>
</feature>
<dbReference type="Proteomes" id="UP001501444">
    <property type="component" value="Unassembled WGS sequence"/>
</dbReference>
<evidence type="ECO:0000256" key="1">
    <source>
        <dbReference type="SAM" id="MobiDB-lite"/>
    </source>
</evidence>
<comment type="caution">
    <text evidence="2">The sequence shown here is derived from an EMBL/GenBank/DDBJ whole genome shotgun (WGS) entry which is preliminary data.</text>
</comment>
<proteinExistence type="predicted"/>